<keyword evidence="4 7" id="KW-1133">Transmembrane helix</keyword>
<keyword evidence="2 7" id="KW-0812">Transmembrane</keyword>
<sequence length="492" mass="50679">MASSAARLSPASTPVTNRPSSSAAASGPIRRVAVVRKGTMANAQRARAAGAVGTSALRRVHHRWSDTSRTEAGPLMTVAGGERRGQSIVTTAAAASSVPAQVRGGDTGESAAIINTIKAIFGAGGFALPWAFAQGGTLLVSTCLAFSCVFALEALKMLVKAQDVLVEGKVVAGQSEVQTYAGLTRAAVGPAGDVLCKVLNVVTCFGITVSYLIFVSDTAISMLPKASAAAFTTAKMITITAPLWVALSWLRSFKGVNLISLLGTMSVALGMTWVMVVALSNPLQIAAIPTANPAAFSGFFGTVAFLFFIHFTLFPIQEAMPDPKKFVPAVSKAFYFSMVVSCAFGIIGAFGFGPEVKSVVITMLEGAAGTAVKALLCVNLLFTFPLMARSCLVILEEAARGSAAALSTPLSLGIRSSFVIAAALLACNVPNFGTVLGLVGGVCCCAMTLAMPPVILYKSMKKANVPVEGFQMAKIGLVCATGLVCMVLSVVL</sequence>
<reference evidence="9" key="1">
    <citation type="submission" date="2021-01" db="EMBL/GenBank/DDBJ databases">
        <authorList>
            <person name="Corre E."/>
            <person name="Pelletier E."/>
            <person name="Niang G."/>
            <person name="Scheremetjew M."/>
            <person name="Finn R."/>
            <person name="Kale V."/>
            <person name="Holt S."/>
            <person name="Cochrane G."/>
            <person name="Meng A."/>
            <person name="Brown T."/>
            <person name="Cohen L."/>
        </authorList>
    </citation>
    <scope>NUCLEOTIDE SEQUENCE</scope>
    <source>
        <strain evidence="9">SL-175</strain>
    </source>
</reference>
<evidence type="ECO:0000313" key="9">
    <source>
        <dbReference type="EMBL" id="CAD8699841.1"/>
    </source>
</evidence>
<dbReference type="GO" id="GO:0015179">
    <property type="term" value="F:L-amino acid transmembrane transporter activity"/>
    <property type="evidence" value="ECO:0007669"/>
    <property type="project" value="TreeGrafter"/>
</dbReference>
<organism evidence="9">
    <name type="scientific">Mantoniella antarctica</name>
    <dbReference type="NCBI Taxonomy" id="81844"/>
    <lineage>
        <taxon>Eukaryota</taxon>
        <taxon>Viridiplantae</taxon>
        <taxon>Chlorophyta</taxon>
        <taxon>Mamiellophyceae</taxon>
        <taxon>Mamiellales</taxon>
        <taxon>Mamiellaceae</taxon>
        <taxon>Mantoniella</taxon>
    </lineage>
</organism>
<dbReference type="AlphaFoldDB" id="A0A7S0S9A1"/>
<dbReference type="EMBL" id="HBFC01004648">
    <property type="protein sequence ID" value="CAD8699841.1"/>
    <property type="molecule type" value="Transcribed_RNA"/>
</dbReference>
<evidence type="ECO:0000256" key="2">
    <source>
        <dbReference type="ARBA" id="ARBA00022692"/>
    </source>
</evidence>
<dbReference type="Pfam" id="PF01490">
    <property type="entry name" value="Aa_trans"/>
    <property type="match status" value="1"/>
</dbReference>
<dbReference type="InterPro" id="IPR013057">
    <property type="entry name" value="AA_transpt_TM"/>
</dbReference>
<name>A0A7S0S9A1_9CHLO</name>
<dbReference type="PANTHER" id="PTHR22950:SF349">
    <property type="entry name" value="AMINO ACID TRANSPORTER TRANSMEMBRANE DOMAIN-CONTAINING PROTEIN"/>
    <property type="match status" value="1"/>
</dbReference>
<evidence type="ECO:0000256" key="6">
    <source>
        <dbReference type="SAM" id="MobiDB-lite"/>
    </source>
</evidence>
<evidence type="ECO:0000256" key="3">
    <source>
        <dbReference type="ARBA" id="ARBA00022970"/>
    </source>
</evidence>
<evidence type="ECO:0000259" key="8">
    <source>
        <dbReference type="Pfam" id="PF01490"/>
    </source>
</evidence>
<feature type="compositionally biased region" description="Polar residues" evidence="6">
    <location>
        <begin position="10"/>
        <end position="24"/>
    </location>
</feature>
<feature type="transmembrane region" description="Helical" evidence="7">
    <location>
        <begin position="194"/>
        <end position="214"/>
    </location>
</feature>
<feature type="transmembrane region" description="Helical" evidence="7">
    <location>
        <begin position="333"/>
        <end position="353"/>
    </location>
</feature>
<feature type="transmembrane region" description="Helical" evidence="7">
    <location>
        <begin position="138"/>
        <end position="159"/>
    </location>
</feature>
<keyword evidence="3" id="KW-0813">Transport</keyword>
<feature type="transmembrane region" description="Helical" evidence="7">
    <location>
        <begin position="403"/>
        <end position="426"/>
    </location>
</feature>
<keyword evidence="5 7" id="KW-0472">Membrane</keyword>
<feature type="transmembrane region" description="Helical" evidence="7">
    <location>
        <begin position="359"/>
        <end position="382"/>
    </location>
</feature>
<proteinExistence type="predicted"/>
<dbReference type="GO" id="GO:0005774">
    <property type="term" value="C:vacuolar membrane"/>
    <property type="evidence" value="ECO:0007669"/>
    <property type="project" value="TreeGrafter"/>
</dbReference>
<protein>
    <recommendedName>
        <fullName evidence="8">Amino acid transporter transmembrane domain-containing protein</fullName>
    </recommendedName>
</protein>
<feature type="transmembrane region" description="Helical" evidence="7">
    <location>
        <begin position="226"/>
        <end position="246"/>
    </location>
</feature>
<evidence type="ECO:0000256" key="1">
    <source>
        <dbReference type="ARBA" id="ARBA00004141"/>
    </source>
</evidence>
<evidence type="ECO:0000256" key="5">
    <source>
        <dbReference type="ARBA" id="ARBA00023136"/>
    </source>
</evidence>
<dbReference type="PANTHER" id="PTHR22950">
    <property type="entry name" value="AMINO ACID TRANSPORTER"/>
    <property type="match status" value="1"/>
</dbReference>
<gene>
    <name evidence="9" type="ORF">MANT1106_LOCUS2523</name>
</gene>
<feature type="transmembrane region" description="Helical" evidence="7">
    <location>
        <begin position="472"/>
        <end position="491"/>
    </location>
</feature>
<accession>A0A7S0S9A1</accession>
<feature type="domain" description="Amino acid transporter transmembrane" evidence="8">
    <location>
        <begin position="112"/>
        <end position="490"/>
    </location>
</feature>
<feature type="transmembrane region" description="Helical" evidence="7">
    <location>
        <begin position="291"/>
        <end position="313"/>
    </location>
</feature>
<feature type="transmembrane region" description="Helical" evidence="7">
    <location>
        <begin position="432"/>
        <end position="451"/>
    </location>
</feature>
<comment type="subcellular location">
    <subcellularLocation>
        <location evidence="1">Membrane</location>
        <topology evidence="1">Multi-pass membrane protein</topology>
    </subcellularLocation>
</comment>
<feature type="region of interest" description="Disordered" evidence="6">
    <location>
        <begin position="1"/>
        <end position="28"/>
    </location>
</feature>
<keyword evidence="3" id="KW-0029">Amino-acid transport</keyword>
<evidence type="ECO:0000256" key="4">
    <source>
        <dbReference type="ARBA" id="ARBA00022989"/>
    </source>
</evidence>
<feature type="transmembrane region" description="Helical" evidence="7">
    <location>
        <begin position="258"/>
        <end position="279"/>
    </location>
</feature>
<evidence type="ECO:0000256" key="7">
    <source>
        <dbReference type="SAM" id="Phobius"/>
    </source>
</evidence>